<dbReference type="Proteomes" id="UP000664132">
    <property type="component" value="Unassembled WGS sequence"/>
</dbReference>
<gene>
    <name evidence="2" type="ORF">IFR04_015556</name>
</gene>
<evidence type="ECO:0000313" key="2">
    <source>
        <dbReference type="EMBL" id="KAG4411315.1"/>
    </source>
</evidence>
<name>A0A8H7SYR3_9HELO</name>
<keyword evidence="1" id="KW-1133">Transmembrane helix</keyword>
<keyword evidence="1" id="KW-0812">Transmembrane</keyword>
<comment type="caution">
    <text evidence="2">The sequence shown here is derived from an EMBL/GenBank/DDBJ whole genome shotgun (WGS) entry which is preliminary data.</text>
</comment>
<sequence length="130" mass="14178">LPSLSCISETIGTNALVLFDQTQLPDTSIAAGIGSVYWFDIVIFAFAWIESDWTGLGILLPQLLPAAREYQSITNSSLAVRTLDLTRHLFARPRVQVLSPSYLVNPLLEHSSPPSPYPLNVATIGKEADP</sequence>
<feature type="transmembrane region" description="Helical" evidence="1">
    <location>
        <begin position="29"/>
        <end position="49"/>
    </location>
</feature>
<dbReference type="AlphaFoldDB" id="A0A8H7SYR3"/>
<organism evidence="2 3">
    <name type="scientific">Cadophora malorum</name>
    <dbReference type="NCBI Taxonomy" id="108018"/>
    <lineage>
        <taxon>Eukaryota</taxon>
        <taxon>Fungi</taxon>
        <taxon>Dikarya</taxon>
        <taxon>Ascomycota</taxon>
        <taxon>Pezizomycotina</taxon>
        <taxon>Leotiomycetes</taxon>
        <taxon>Helotiales</taxon>
        <taxon>Ploettnerulaceae</taxon>
        <taxon>Cadophora</taxon>
    </lineage>
</organism>
<protein>
    <submittedName>
        <fullName evidence="2">Uncharacterized protein</fullName>
    </submittedName>
</protein>
<proteinExistence type="predicted"/>
<reference evidence="2" key="1">
    <citation type="submission" date="2021-02" db="EMBL/GenBank/DDBJ databases">
        <title>Genome sequence Cadophora malorum strain M34.</title>
        <authorList>
            <person name="Stefanovic E."/>
            <person name="Vu D."/>
            <person name="Scully C."/>
            <person name="Dijksterhuis J."/>
            <person name="Roader J."/>
            <person name="Houbraken J."/>
        </authorList>
    </citation>
    <scope>NUCLEOTIDE SEQUENCE</scope>
    <source>
        <strain evidence="2">M34</strain>
    </source>
</reference>
<dbReference type="EMBL" id="JAFJYH010000493">
    <property type="protein sequence ID" value="KAG4411315.1"/>
    <property type="molecule type" value="Genomic_DNA"/>
</dbReference>
<evidence type="ECO:0000313" key="3">
    <source>
        <dbReference type="Proteomes" id="UP000664132"/>
    </source>
</evidence>
<keyword evidence="3" id="KW-1185">Reference proteome</keyword>
<feature type="non-terminal residue" evidence="2">
    <location>
        <position position="1"/>
    </location>
</feature>
<evidence type="ECO:0000256" key="1">
    <source>
        <dbReference type="SAM" id="Phobius"/>
    </source>
</evidence>
<accession>A0A8H7SYR3</accession>
<keyword evidence="1" id="KW-0472">Membrane</keyword>